<evidence type="ECO:0000256" key="1">
    <source>
        <dbReference type="SAM" id="SignalP"/>
    </source>
</evidence>
<sequence>MKLIVLLLFSCSVFAQGITKGTNVIIISTTMPDSALYKVAGKSLLENGYTINKANRDFMEIQTDAKKVKGRNSYPRLVVSVNDSKVKVSGYFGSEFGLESNVTNDITRITYRGMSGSPFMVAFESMNEYAKGLAATIGGNISYVITK</sequence>
<keyword evidence="1" id="KW-0732">Signal</keyword>
<keyword evidence="3" id="KW-1185">Reference proteome</keyword>
<dbReference type="RefSeq" id="WP_100993577.1">
    <property type="nucleotide sequence ID" value="NZ_CP025096.1"/>
</dbReference>
<protein>
    <recommendedName>
        <fullName evidence="4">DUF4252 domain-containing protein</fullName>
    </recommendedName>
</protein>
<name>A0A2K8ZAW7_9BACT</name>
<dbReference type="Proteomes" id="UP000232883">
    <property type="component" value="Chromosome"/>
</dbReference>
<feature type="chain" id="PRO_5014616604" description="DUF4252 domain-containing protein" evidence="1">
    <location>
        <begin position="16"/>
        <end position="147"/>
    </location>
</feature>
<dbReference type="AlphaFoldDB" id="A0A2K8ZAW7"/>
<feature type="signal peptide" evidence="1">
    <location>
        <begin position="1"/>
        <end position="15"/>
    </location>
</feature>
<evidence type="ECO:0000313" key="2">
    <source>
        <dbReference type="EMBL" id="AUD07026.1"/>
    </source>
</evidence>
<reference evidence="2 3" key="1">
    <citation type="submission" date="2017-11" db="EMBL/GenBank/DDBJ databases">
        <title>Taxonomic description and genome sequences of Spirosoma HA7 sp. nov., isolated from pollen microhabitat of Corylus avellana.</title>
        <authorList>
            <person name="Ambika Manirajan B."/>
            <person name="Suarez C."/>
            <person name="Ratering S."/>
            <person name="Geissler-Plaum R."/>
            <person name="Cardinale M."/>
            <person name="Sylvia S."/>
        </authorList>
    </citation>
    <scope>NUCLEOTIDE SEQUENCE [LARGE SCALE GENOMIC DNA]</scope>
    <source>
        <strain evidence="2 3">HA7</strain>
    </source>
</reference>
<proteinExistence type="predicted"/>
<evidence type="ECO:0000313" key="3">
    <source>
        <dbReference type="Proteomes" id="UP000232883"/>
    </source>
</evidence>
<gene>
    <name evidence="2" type="ORF">CWM47_37515</name>
</gene>
<accession>A0A2K8ZAW7</accession>
<dbReference type="EMBL" id="CP025096">
    <property type="protein sequence ID" value="AUD07026.1"/>
    <property type="molecule type" value="Genomic_DNA"/>
</dbReference>
<dbReference type="KEGG" id="spir:CWM47_37515"/>
<organism evidence="2 3">
    <name type="scientific">Spirosoma pollinicola</name>
    <dbReference type="NCBI Taxonomy" id="2057025"/>
    <lineage>
        <taxon>Bacteria</taxon>
        <taxon>Pseudomonadati</taxon>
        <taxon>Bacteroidota</taxon>
        <taxon>Cytophagia</taxon>
        <taxon>Cytophagales</taxon>
        <taxon>Cytophagaceae</taxon>
        <taxon>Spirosoma</taxon>
    </lineage>
</organism>
<evidence type="ECO:0008006" key="4">
    <source>
        <dbReference type="Google" id="ProtNLM"/>
    </source>
</evidence>